<dbReference type="SMART" id="SM00320">
    <property type="entry name" value="WD40"/>
    <property type="match status" value="1"/>
</dbReference>
<protein>
    <recommendedName>
        <fullName evidence="4">Cilia- and flagella-associated protein 43</fullName>
    </recommendedName>
</protein>
<dbReference type="InterPro" id="IPR001680">
    <property type="entry name" value="WD40_rpt"/>
</dbReference>
<dbReference type="PROSITE" id="PS50082">
    <property type="entry name" value="WD_REPEATS_2"/>
    <property type="match status" value="1"/>
</dbReference>
<evidence type="ECO:0000313" key="3">
    <source>
        <dbReference type="Proteomes" id="UP001189429"/>
    </source>
</evidence>
<dbReference type="Proteomes" id="UP001189429">
    <property type="component" value="Unassembled WGS sequence"/>
</dbReference>
<sequence>MPRTRFLWATDVGDPISCISVSDAGCMAGSMLGRVWQLRLAGHGSPPEPERLAGYSEDGVRGLHVDAERSYCTLLDKCQIWKQGFSTASPVEPIRFTQLDRKSAQSVKHVLQRGPWVCVLFSMSSTVVNIVEQRHHHRAFKLMDFGSASEVAPCDFDGESLVVADRSSLGSPPVFRVVQLERNDQTEVDAIPHAGMISLIKLWRQDYLVYVIASSLYIYDIRKKQVRGTLRGHNAEILAVDAQDDRTIVSMSADGVVHFWDDVGNCLRTLRVPEATFFLGFPYFVCACGHRVLLSADEGVFLAETDGAENRV</sequence>
<proteinExistence type="predicted"/>
<dbReference type="InterPro" id="IPR015943">
    <property type="entry name" value="WD40/YVTN_repeat-like_dom_sf"/>
</dbReference>
<dbReference type="EMBL" id="CAUYUJ010009385">
    <property type="protein sequence ID" value="CAK0826621.1"/>
    <property type="molecule type" value="Genomic_DNA"/>
</dbReference>
<evidence type="ECO:0000313" key="2">
    <source>
        <dbReference type="EMBL" id="CAK0826621.1"/>
    </source>
</evidence>
<keyword evidence="1" id="KW-0853">WD repeat</keyword>
<feature type="repeat" description="WD" evidence="1">
    <location>
        <begin position="230"/>
        <end position="261"/>
    </location>
</feature>
<accession>A0ABN9S4B9</accession>
<dbReference type="PROSITE" id="PS50294">
    <property type="entry name" value="WD_REPEATS_REGION"/>
    <property type="match status" value="1"/>
</dbReference>
<dbReference type="SUPFAM" id="SSF50998">
    <property type="entry name" value="Quinoprotein alcohol dehydrogenase-like"/>
    <property type="match status" value="1"/>
</dbReference>
<evidence type="ECO:0008006" key="4">
    <source>
        <dbReference type="Google" id="ProtNLM"/>
    </source>
</evidence>
<gene>
    <name evidence="2" type="ORF">PCOR1329_LOCUS26403</name>
</gene>
<keyword evidence="3" id="KW-1185">Reference proteome</keyword>
<evidence type="ECO:0000256" key="1">
    <source>
        <dbReference type="PROSITE-ProRule" id="PRU00221"/>
    </source>
</evidence>
<reference evidence="2" key="1">
    <citation type="submission" date="2023-10" db="EMBL/GenBank/DDBJ databases">
        <authorList>
            <person name="Chen Y."/>
            <person name="Shah S."/>
            <person name="Dougan E. K."/>
            <person name="Thang M."/>
            <person name="Chan C."/>
        </authorList>
    </citation>
    <scope>NUCLEOTIDE SEQUENCE [LARGE SCALE GENOMIC DNA]</scope>
</reference>
<name>A0ABN9S4B9_9DINO</name>
<organism evidence="2 3">
    <name type="scientific">Prorocentrum cordatum</name>
    <dbReference type="NCBI Taxonomy" id="2364126"/>
    <lineage>
        <taxon>Eukaryota</taxon>
        <taxon>Sar</taxon>
        <taxon>Alveolata</taxon>
        <taxon>Dinophyceae</taxon>
        <taxon>Prorocentrales</taxon>
        <taxon>Prorocentraceae</taxon>
        <taxon>Prorocentrum</taxon>
    </lineage>
</organism>
<comment type="caution">
    <text evidence="2">The sequence shown here is derived from an EMBL/GenBank/DDBJ whole genome shotgun (WGS) entry which is preliminary data.</text>
</comment>
<dbReference type="Gene3D" id="2.130.10.10">
    <property type="entry name" value="YVTN repeat-like/Quinoprotein amine dehydrogenase"/>
    <property type="match status" value="1"/>
</dbReference>
<dbReference type="InterPro" id="IPR011047">
    <property type="entry name" value="Quinoprotein_ADH-like_sf"/>
</dbReference>